<dbReference type="GO" id="GO:0061579">
    <property type="term" value="F:N-acyl homoserine lactone synthase activity"/>
    <property type="evidence" value="ECO:0007669"/>
    <property type="project" value="UniProtKB-UniRule"/>
</dbReference>
<accession>A0A0A7PIA6</accession>
<evidence type="ECO:0000313" key="7">
    <source>
        <dbReference type="EMBL" id="AJA09674.1"/>
    </source>
</evidence>
<dbReference type="PROSITE" id="PS51187">
    <property type="entry name" value="AUTOINDUCER_SYNTH_2"/>
    <property type="match status" value="1"/>
</dbReference>
<dbReference type="KEGG" id="sphk:SKP52_13945"/>
<dbReference type="HOGENOM" id="CLU_085711_3_0_5"/>
<proteinExistence type="inferred from homology"/>
<dbReference type="AlphaFoldDB" id="A0A0A7PIA6"/>
<dbReference type="InterPro" id="IPR001690">
    <property type="entry name" value="Autoind_synthase"/>
</dbReference>
<gene>
    <name evidence="7" type="ORF">SKP52_13945</name>
</gene>
<keyword evidence="1 5" id="KW-0673">Quorum sensing</keyword>
<evidence type="ECO:0000256" key="6">
    <source>
        <dbReference type="RuleBase" id="RU361135"/>
    </source>
</evidence>
<evidence type="ECO:0000313" key="8">
    <source>
        <dbReference type="Proteomes" id="UP000030907"/>
    </source>
</evidence>
<evidence type="ECO:0000256" key="5">
    <source>
        <dbReference type="PROSITE-ProRule" id="PRU00533"/>
    </source>
</evidence>
<comment type="similarity">
    <text evidence="5 6">Belongs to the autoinducer synthase family.</text>
</comment>
<dbReference type="EC" id="2.3.1.184" evidence="6"/>
<dbReference type="STRING" id="1515612.SKP52_13945"/>
<reference evidence="7 8" key="1">
    <citation type="journal article" date="2015" name="Int. J. Syst. Evol. Microbiol.">
        <title>Description of Sphingopyxis fribergensis sp. nov. - a soil bacterium with the ability to degrade styrene and phenylacetic acid.</title>
        <authorList>
            <person name="Oelschlagel M."/>
            <person name="Ruckert C."/>
            <person name="Kalinowski J."/>
            <person name="Schmidt G."/>
            <person name="Schlomann M."/>
            <person name="Tischler D."/>
        </authorList>
    </citation>
    <scope>NUCLEOTIDE SEQUENCE [LARGE SCALE GENOMIC DNA]</scope>
    <source>
        <strain evidence="7 8">Kp5.2</strain>
    </source>
</reference>
<evidence type="ECO:0000256" key="1">
    <source>
        <dbReference type="ARBA" id="ARBA00022654"/>
    </source>
</evidence>
<evidence type="ECO:0000256" key="4">
    <source>
        <dbReference type="ARBA" id="ARBA00022929"/>
    </source>
</evidence>
<dbReference type="PANTHER" id="PTHR39322">
    <property type="entry name" value="ACYL-HOMOSERINE-LACTONE SYNTHASE"/>
    <property type="match status" value="1"/>
</dbReference>
<protein>
    <recommendedName>
        <fullName evidence="6">Acyl-homoserine-lactone synthase</fullName>
        <ecNumber evidence="6">2.3.1.184</ecNumber>
    </recommendedName>
    <alternativeName>
        <fullName evidence="6">Autoinducer synthesis protein</fullName>
    </alternativeName>
</protein>
<dbReference type="Gene3D" id="3.40.630.30">
    <property type="match status" value="1"/>
</dbReference>
<dbReference type="RefSeq" id="WP_160292416.1">
    <property type="nucleotide sequence ID" value="NZ_CP009122.1"/>
</dbReference>
<keyword evidence="3 6" id="KW-0949">S-adenosyl-L-methionine</keyword>
<name>A0A0A7PIA6_9SPHN</name>
<keyword evidence="4 5" id="KW-0071">Autoinducer synthesis</keyword>
<dbReference type="PRINTS" id="PR01549">
    <property type="entry name" value="AUTOINDCRSYN"/>
</dbReference>
<dbReference type="EMBL" id="CP009122">
    <property type="protein sequence ID" value="AJA09674.1"/>
    <property type="molecule type" value="Genomic_DNA"/>
</dbReference>
<sequence>MLKVVDRFNRTREHVALRSMFEARKRFFVDELGWDLPVLAGLYEVDQFDDGHATYLIVVDQDDRHLASARLLHTIRPSPIESACPPFVEGIVPKGRDVWEITRICSLFPEGSDRVWEVHDMLLNGLAKFAVEAGVRTYTIIADPEHSSWFASVGWKCKRLGPAQYQGGQVFTALGIEIDPAIRANFMAGGIAGGSRLFQPETRAAAHVARISSANHRHHGAAFRRTLSRKITDSGYSSP</sequence>
<dbReference type="Pfam" id="PF00765">
    <property type="entry name" value="Autoind_synth"/>
    <property type="match status" value="1"/>
</dbReference>
<organism evidence="7 8">
    <name type="scientific">Sphingopyxis fribergensis</name>
    <dbReference type="NCBI Taxonomy" id="1515612"/>
    <lineage>
        <taxon>Bacteria</taxon>
        <taxon>Pseudomonadati</taxon>
        <taxon>Pseudomonadota</taxon>
        <taxon>Alphaproteobacteria</taxon>
        <taxon>Sphingomonadales</taxon>
        <taxon>Sphingomonadaceae</taxon>
        <taxon>Sphingopyxis</taxon>
    </lineage>
</organism>
<evidence type="ECO:0000256" key="2">
    <source>
        <dbReference type="ARBA" id="ARBA00022679"/>
    </source>
</evidence>
<comment type="catalytic activity">
    <reaction evidence="6">
        <text>a fatty acyl-[ACP] + S-adenosyl-L-methionine = an N-acyl-L-homoserine lactone + S-methyl-5'-thioadenosine + holo-[ACP] + H(+)</text>
        <dbReference type="Rhea" id="RHEA:10096"/>
        <dbReference type="Rhea" id="RHEA-COMP:9685"/>
        <dbReference type="Rhea" id="RHEA-COMP:14125"/>
        <dbReference type="ChEBI" id="CHEBI:15378"/>
        <dbReference type="ChEBI" id="CHEBI:17509"/>
        <dbReference type="ChEBI" id="CHEBI:55474"/>
        <dbReference type="ChEBI" id="CHEBI:59789"/>
        <dbReference type="ChEBI" id="CHEBI:64479"/>
        <dbReference type="ChEBI" id="CHEBI:138651"/>
        <dbReference type="EC" id="2.3.1.184"/>
    </reaction>
</comment>
<dbReference type="SUPFAM" id="SSF55729">
    <property type="entry name" value="Acyl-CoA N-acyltransferases (Nat)"/>
    <property type="match status" value="1"/>
</dbReference>
<keyword evidence="8" id="KW-1185">Reference proteome</keyword>
<keyword evidence="2 6" id="KW-0808">Transferase</keyword>
<dbReference type="PANTHER" id="PTHR39322:SF1">
    <property type="entry name" value="ISOVALERYL-HOMOSERINE LACTONE SYNTHASE"/>
    <property type="match status" value="1"/>
</dbReference>
<evidence type="ECO:0000256" key="3">
    <source>
        <dbReference type="ARBA" id="ARBA00022691"/>
    </source>
</evidence>
<dbReference type="GO" id="GO:0007165">
    <property type="term" value="P:signal transduction"/>
    <property type="evidence" value="ECO:0007669"/>
    <property type="project" value="TreeGrafter"/>
</dbReference>
<dbReference type="InterPro" id="IPR016181">
    <property type="entry name" value="Acyl_CoA_acyltransferase"/>
</dbReference>
<dbReference type="GO" id="GO:0009372">
    <property type="term" value="P:quorum sensing"/>
    <property type="evidence" value="ECO:0007669"/>
    <property type="project" value="UniProtKB-UniRule"/>
</dbReference>
<dbReference type="Proteomes" id="UP000030907">
    <property type="component" value="Chromosome"/>
</dbReference>